<dbReference type="Proteomes" id="UP000027135">
    <property type="component" value="Unassembled WGS sequence"/>
</dbReference>
<evidence type="ECO:0000313" key="2">
    <source>
        <dbReference type="Proteomes" id="UP000027135"/>
    </source>
</evidence>
<evidence type="ECO:0000313" key="1">
    <source>
        <dbReference type="EMBL" id="KDR20547.1"/>
    </source>
</evidence>
<protein>
    <submittedName>
        <fullName evidence="1">Uncharacterized protein</fullName>
    </submittedName>
</protein>
<name>A0A067RCE8_ZOONE</name>
<gene>
    <name evidence="1" type="ORF">L798_04998</name>
</gene>
<organism evidence="1 2">
    <name type="scientific">Zootermopsis nevadensis</name>
    <name type="common">Dampwood termite</name>
    <dbReference type="NCBI Taxonomy" id="136037"/>
    <lineage>
        <taxon>Eukaryota</taxon>
        <taxon>Metazoa</taxon>
        <taxon>Ecdysozoa</taxon>
        <taxon>Arthropoda</taxon>
        <taxon>Hexapoda</taxon>
        <taxon>Insecta</taxon>
        <taxon>Pterygota</taxon>
        <taxon>Neoptera</taxon>
        <taxon>Polyneoptera</taxon>
        <taxon>Dictyoptera</taxon>
        <taxon>Blattodea</taxon>
        <taxon>Blattoidea</taxon>
        <taxon>Termitoidae</taxon>
        <taxon>Termopsidae</taxon>
        <taxon>Zootermopsis</taxon>
    </lineage>
</organism>
<accession>A0A067RCE8</accession>
<dbReference type="AlphaFoldDB" id="A0A067RCE8"/>
<keyword evidence="2" id="KW-1185">Reference proteome</keyword>
<dbReference type="InParanoid" id="A0A067RCE8"/>
<sequence>MPINFIQGLFCAWLPMPPVCHMVTTLTVLIHSRRETDHQRPRCLACRGHWPDELHRTLLPTKNNKRCQNSSFLPQKTGGDVYGKHQTPHSHDAQHSTSFRTVFDRLTTLYTH</sequence>
<proteinExistence type="predicted"/>
<dbReference type="EMBL" id="KK852598">
    <property type="protein sequence ID" value="KDR20547.1"/>
    <property type="molecule type" value="Genomic_DNA"/>
</dbReference>
<reference evidence="1 2" key="1">
    <citation type="journal article" date="2014" name="Nat. Commun.">
        <title>Molecular traces of alternative social organization in a termite genome.</title>
        <authorList>
            <person name="Terrapon N."/>
            <person name="Li C."/>
            <person name="Robertson H.M."/>
            <person name="Ji L."/>
            <person name="Meng X."/>
            <person name="Booth W."/>
            <person name="Chen Z."/>
            <person name="Childers C.P."/>
            <person name="Glastad K.M."/>
            <person name="Gokhale K."/>
            <person name="Gowin J."/>
            <person name="Gronenberg W."/>
            <person name="Hermansen R.A."/>
            <person name="Hu H."/>
            <person name="Hunt B.G."/>
            <person name="Huylmans A.K."/>
            <person name="Khalil S.M."/>
            <person name="Mitchell R.D."/>
            <person name="Munoz-Torres M.C."/>
            <person name="Mustard J.A."/>
            <person name="Pan H."/>
            <person name="Reese J.T."/>
            <person name="Scharf M.E."/>
            <person name="Sun F."/>
            <person name="Vogel H."/>
            <person name="Xiao J."/>
            <person name="Yang W."/>
            <person name="Yang Z."/>
            <person name="Yang Z."/>
            <person name="Zhou J."/>
            <person name="Zhu J."/>
            <person name="Brent C.S."/>
            <person name="Elsik C.G."/>
            <person name="Goodisman M.A."/>
            <person name="Liberles D.A."/>
            <person name="Roe R.M."/>
            <person name="Vargo E.L."/>
            <person name="Vilcinskas A."/>
            <person name="Wang J."/>
            <person name="Bornberg-Bauer E."/>
            <person name="Korb J."/>
            <person name="Zhang G."/>
            <person name="Liebig J."/>
        </authorList>
    </citation>
    <scope>NUCLEOTIDE SEQUENCE [LARGE SCALE GENOMIC DNA]</scope>
    <source>
        <tissue evidence="1">Whole organism</tissue>
    </source>
</reference>